<sequence>MEKKNPLQHTDLPDNDRDRKHLEPEETSIELPEVRDIPGQEHVHVPPLGELADTTASSADEEGEGLLDDLNGDENVTNDDSNVTNTERDLLDRAANETPGDEGASDLRRARLDSVDEDGDILNEKGFGFDNTGDDLDVPGQEDDDQFENAGAEDEENNAYSTDKNPDDDETLGIP</sequence>
<evidence type="ECO:0000256" key="1">
    <source>
        <dbReference type="SAM" id="MobiDB-lite"/>
    </source>
</evidence>
<name>A0ABY6J704_9BACT</name>
<evidence type="ECO:0000313" key="2">
    <source>
        <dbReference type="EMBL" id="UYQ94076.1"/>
    </source>
</evidence>
<dbReference type="RefSeq" id="WP_264282032.1">
    <property type="nucleotide sequence ID" value="NZ_CP107006.1"/>
</dbReference>
<protein>
    <submittedName>
        <fullName evidence="2">Uncharacterized protein</fullName>
    </submittedName>
</protein>
<feature type="region of interest" description="Disordered" evidence="1">
    <location>
        <begin position="1"/>
        <end position="175"/>
    </location>
</feature>
<dbReference type="Proteomes" id="UP001162741">
    <property type="component" value="Chromosome"/>
</dbReference>
<organism evidence="2 3">
    <name type="scientific">Chitinophaga horti</name>
    <dbReference type="NCBI Taxonomy" id="2920382"/>
    <lineage>
        <taxon>Bacteria</taxon>
        <taxon>Pseudomonadati</taxon>
        <taxon>Bacteroidota</taxon>
        <taxon>Chitinophagia</taxon>
        <taxon>Chitinophagales</taxon>
        <taxon>Chitinophagaceae</taxon>
        <taxon>Chitinophaga</taxon>
    </lineage>
</organism>
<keyword evidence="3" id="KW-1185">Reference proteome</keyword>
<reference evidence="2" key="1">
    <citation type="submission" date="2022-10" db="EMBL/GenBank/DDBJ databases">
        <title>Chitinophaga sp. nov., isolated from soil.</title>
        <authorList>
            <person name="Jeon C.O."/>
        </authorList>
    </citation>
    <scope>NUCLEOTIDE SEQUENCE</scope>
    <source>
        <strain evidence="2">R8</strain>
    </source>
</reference>
<feature type="compositionally biased region" description="Basic and acidic residues" evidence="1">
    <location>
        <begin position="105"/>
        <end position="114"/>
    </location>
</feature>
<feature type="compositionally biased region" description="Acidic residues" evidence="1">
    <location>
        <begin position="132"/>
        <end position="157"/>
    </location>
</feature>
<feature type="compositionally biased region" description="Acidic residues" evidence="1">
    <location>
        <begin position="59"/>
        <end position="72"/>
    </location>
</feature>
<feature type="compositionally biased region" description="Acidic residues" evidence="1">
    <location>
        <begin position="166"/>
        <end position="175"/>
    </location>
</feature>
<proteinExistence type="predicted"/>
<gene>
    <name evidence="2" type="ORF">MKQ68_03095</name>
</gene>
<feature type="compositionally biased region" description="Basic and acidic residues" evidence="1">
    <location>
        <begin position="86"/>
        <end position="95"/>
    </location>
</feature>
<feature type="compositionally biased region" description="Low complexity" evidence="1">
    <location>
        <begin position="73"/>
        <end position="85"/>
    </location>
</feature>
<evidence type="ECO:0000313" key="3">
    <source>
        <dbReference type="Proteomes" id="UP001162741"/>
    </source>
</evidence>
<feature type="compositionally biased region" description="Basic and acidic residues" evidence="1">
    <location>
        <begin position="32"/>
        <end position="44"/>
    </location>
</feature>
<feature type="compositionally biased region" description="Basic and acidic residues" evidence="1">
    <location>
        <begin position="1"/>
        <end position="24"/>
    </location>
</feature>
<dbReference type="EMBL" id="CP107006">
    <property type="protein sequence ID" value="UYQ94076.1"/>
    <property type="molecule type" value="Genomic_DNA"/>
</dbReference>
<accession>A0ABY6J704</accession>